<keyword evidence="2" id="KW-1185">Reference proteome</keyword>
<dbReference type="InterPro" id="IPR029035">
    <property type="entry name" value="DHS-like_NAD/FAD-binding_dom"/>
</dbReference>
<dbReference type="SUPFAM" id="SSF52467">
    <property type="entry name" value="DHS-like NAD/FAD-binding domain"/>
    <property type="match status" value="1"/>
</dbReference>
<evidence type="ECO:0000313" key="2">
    <source>
        <dbReference type="Proteomes" id="UP001597418"/>
    </source>
</evidence>
<evidence type="ECO:0000313" key="1">
    <source>
        <dbReference type="EMBL" id="MFD2742378.1"/>
    </source>
</evidence>
<dbReference type="Proteomes" id="UP001597418">
    <property type="component" value="Unassembled WGS sequence"/>
</dbReference>
<protein>
    <recommendedName>
        <fullName evidence="3">Deacetylase sirtuin-type domain-containing protein</fullName>
    </recommendedName>
</protein>
<proteinExistence type="predicted"/>
<name>A0ABW5U999_9SPHI</name>
<reference evidence="2" key="1">
    <citation type="journal article" date="2019" name="Int. J. Syst. Evol. Microbiol.">
        <title>The Global Catalogue of Microorganisms (GCM) 10K type strain sequencing project: providing services to taxonomists for standard genome sequencing and annotation.</title>
        <authorList>
            <consortium name="The Broad Institute Genomics Platform"/>
            <consortium name="The Broad Institute Genome Sequencing Center for Infectious Disease"/>
            <person name="Wu L."/>
            <person name="Ma J."/>
        </authorList>
    </citation>
    <scope>NUCLEOTIDE SEQUENCE [LARGE SCALE GENOMIC DNA]</scope>
    <source>
        <strain evidence="2">KCTC 42247</strain>
    </source>
</reference>
<evidence type="ECO:0008006" key="3">
    <source>
        <dbReference type="Google" id="ProtNLM"/>
    </source>
</evidence>
<accession>A0ABW5U999</accession>
<dbReference type="EMBL" id="JBHUMB010000005">
    <property type="protein sequence ID" value="MFD2742378.1"/>
    <property type="molecule type" value="Genomic_DNA"/>
</dbReference>
<organism evidence="1 2">
    <name type="scientific">Sphingobacterium populi</name>
    <dbReference type="NCBI Taxonomy" id="1812824"/>
    <lineage>
        <taxon>Bacteria</taxon>
        <taxon>Pseudomonadati</taxon>
        <taxon>Bacteroidota</taxon>
        <taxon>Sphingobacteriia</taxon>
        <taxon>Sphingobacteriales</taxon>
        <taxon>Sphingobacteriaceae</taxon>
        <taxon>Sphingobacterium</taxon>
    </lineage>
</organism>
<sequence>MGKTVYILGAGFSMEFGAPSQANLLKAIYDLKNHSNYSKLKKRKVNMWIEELDKFIVTSLKVSEEEKIHYPLEDIYTPIDKSIVEGCSFKDYDIYKLFTLRNTLNNLVMLALKNEIDKAVGKEALLEKFSQFIINQCKSRLLNESEDRVSIITTNWDIILDNSLHRTINKDPIPKGHKFSGVLDYCCYISSLDERDHKVKPGLYAIGKGRYNVKLLKLHGSLNWSQCPKCSRLYVKLYQRFNGAYIFKKYYCRHCEKNYNLNKCYTNKLFTNLITPTFLKNLNNIQNKLVWQNAGIELSEAEKIVFVGYSLPQADFEFKQLMSRMLRKDVNIEVYLTAQDNYLKLNGAIDYGKAGYRYRNFFSGRNIKMYFGGTLEFINNLSL</sequence>
<gene>
    <name evidence="1" type="ORF">ACFSQ6_03130</name>
</gene>
<dbReference type="RefSeq" id="WP_066754029.1">
    <property type="nucleotide sequence ID" value="NZ_JBHUMB010000005.1"/>
</dbReference>
<comment type="caution">
    <text evidence="1">The sequence shown here is derived from an EMBL/GenBank/DDBJ whole genome shotgun (WGS) entry which is preliminary data.</text>
</comment>